<evidence type="ECO:0000313" key="3">
    <source>
        <dbReference type="Proteomes" id="UP001187192"/>
    </source>
</evidence>
<protein>
    <submittedName>
        <fullName evidence="2">Uncharacterized protein</fullName>
    </submittedName>
</protein>
<comment type="caution">
    <text evidence="2">The sequence shown here is derived from an EMBL/GenBank/DDBJ whole genome shotgun (WGS) entry which is preliminary data.</text>
</comment>
<name>A0AA88D6K5_FICCA</name>
<dbReference type="EMBL" id="BTGU01001745">
    <property type="protein sequence ID" value="GMN28644.1"/>
    <property type="molecule type" value="Genomic_DNA"/>
</dbReference>
<dbReference type="AlphaFoldDB" id="A0AA88D6K5"/>
<organism evidence="2 3">
    <name type="scientific">Ficus carica</name>
    <name type="common">Common fig</name>
    <dbReference type="NCBI Taxonomy" id="3494"/>
    <lineage>
        <taxon>Eukaryota</taxon>
        <taxon>Viridiplantae</taxon>
        <taxon>Streptophyta</taxon>
        <taxon>Embryophyta</taxon>
        <taxon>Tracheophyta</taxon>
        <taxon>Spermatophyta</taxon>
        <taxon>Magnoliopsida</taxon>
        <taxon>eudicotyledons</taxon>
        <taxon>Gunneridae</taxon>
        <taxon>Pentapetalae</taxon>
        <taxon>rosids</taxon>
        <taxon>fabids</taxon>
        <taxon>Rosales</taxon>
        <taxon>Moraceae</taxon>
        <taxon>Ficeae</taxon>
        <taxon>Ficus</taxon>
    </lineage>
</organism>
<sequence>MYSASLKAGRSPRICPLADHLPRCRRNSTSHHQQLPPALAGSTVRDNHPSVPRSDRHYCPLAGDARCVLLLTAQRLGPRGTHPLGW</sequence>
<evidence type="ECO:0000313" key="2">
    <source>
        <dbReference type="EMBL" id="GMN28644.1"/>
    </source>
</evidence>
<reference evidence="2" key="1">
    <citation type="submission" date="2023-07" db="EMBL/GenBank/DDBJ databases">
        <title>draft genome sequence of fig (Ficus carica).</title>
        <authorList>
            <person name="Takahashi T."/>
            <person name="Nishimura K."/>
        </authorList>
    </citation>
    <scope>NUCLEOTIDE SEQUENCE</scope>
</reference>
<proteinExistence type="predicted"/>
<evidence type="ECO:0000256" key="1">
    <source>
        <dbReference type="SAM" id="MobiDB-lite"/>
    </source>
</evidence>
<accession>A0AA88D6K5</accession>
<dbReference type="Proteomes" id="UP001187192">
    <property type="component" value="Unassembled WGS sequence"/>
</dbReference>
<keyword evidence="3" id="KW-1185">Reference proteome</keyword>
<feature type="compositionally biased region" description="Basic and acidic residues" evidence="1">
    <location>
        <begin position="45"/>
        <end position="55"/>
    </location>
</feature>
<feature type="region of interest" description="Disordered" evidence="1">
    <location>
        <begin position="25"/>
        <end position="55"/>
    </location>
</feature>
<gene>
    <name evidence="2" type="ORF">TIFTF001_041202</name>
</gene>